<dbReference type="InterPro" id="IPR007037">
    <property type="entry name" value="SIP_rossman_dom"/>
</dbReference>
<dbReference type="RefSeq" id="WP_311675555.1">
    <property type="nucleotide sequence ID" value="NZ_JAVREQ010000027.1"/>
</dbReference>
<dbReference type="Gene3D" id="3.40.50.80">
    <property type="entry name" value="Nucleotide-binding domain of ferredoxin-NADP reductase (FNR) module"/>
    <property type="match status" value="1"/>
</dbReference>
<gene>
    <name evidence="2" type="ORF">RM572_24360</name>
</gene>
<dbReference type="Gene3D" id="2.40.30.10">
    <property type="entry name" value="Translation factors"/>
    <property type="match status" value="1"/>
</dbReference>
<proteinExistence type="predicted"/>
<comment type="caution">
    <text evidence="2">The sequence shown here is derived from an EMBL/GenBank/DDBJ whole genome shotgun (WGS) entry which is preliminary data.</text>
</comment>
<protein>
    <submittedName>
        <fullName evidence="2">Siderophore-interacting protein</fullName>
    </submittedName>
</protein>
<dbReference type="PANTHER" id="PTHR30157:SF0">
    <property type="entry name" value="NADPH-DEPENDENT FERRIC-CHELATE REDUCTASE"/>
    <property type="match status" value="1"/>
</dbReference>
<accession>A0ABU2NY25</accession>
<dbReference type="SUPFAM" id="SSF63380">
    <property type="entry name" value="Riboflavin synthase domain-like"/>
    <property type="match status" value="1"/>
</dbReference>
<keyword evidence="3" id="KW-1185">Reference proteome</keyword>
<dbReference type="Proteomes" id="UP001183414">
    <property type="component" value="Unassembled WGS sequence"/>
</dbReference>
<dbReference type="InterPro" id="IPR039261">
    <property type="entry name" value="FNR_nucleotide-bd"/>
</dbReference>
<dbReference type="EMBL" id="JAVREQ010000027">
    <property type="protein sequence ID" value="MDT0381901.1"/>
    <property type="molecule type" value="Genomic_DNA"/>
</dbReference>
<dbReference type="Pfam" id="PF04954">
    <property type="entry name" value="SIP"/>
    <property type="match status" value="1"/>
</dbReference>
<dbReference type="PANTHER" id="PTHR30157">
    <property type="entry name" value="FERRIC REDUCTASE, NADPH-DEPENDENT"/>
    <property type="match status" value="1"/>
</dbReference>
<dbReference type="PROSITE" id="PS51384">
    <property type="entry name" value="FAD_FR"/>
    <property type="match status" value="1"/>
</dbReference>
<evidence type="ECO:0000313" key="2">
    <source>
        <dbReference type="EMBL" id="MDT0381901.1"/>
    </source>
</evidence>
<name>A0ABU2NY25_9ACTN</name>
<dbReference type="InterPro" id="IPR017927">
    <property type="entry name" value="FAD-bd_FR_type"/>
</dbReference>
<dbReference type="CDD" id="cd06193">
    <property type="entry name" value="siderophore_interacting"/>
    <property type="match status" value="1"/>
</dbReference>
<evidence type="ECO:0000259" key="1">
    <source>
        <dbReference type="PROSITE" id="PS51384"/>
    </source>
</evidence>
<organism evidence="2 3">
    <name type="scientific">Streptomyces hazeniae</name>
    <dbReference type="NCBI Taxonomy" id="3075538"/>
    <lineage>
        <taxon>Bacteria</taxon>
        <taxon>Bacillati</taxon>
        <taxon>Actinomycetota</taxon>
        <taxon>Actinomycetes</taxon>
        <taxon>Kitasatosporales</taxon>
        <taxon>Streptomycetaceae</taxon>
        <taxon>Streptomyces</taxon>
    </lineage>
</organism>
<feature type="domain" description="FAD-binding FR-type" evidence="1">
    <location>
        <begin position="15"/>
        <end position="146"/>
    </location>
</feature>
<reference evidence="3" key="1">
    <citation type="submission" date="2023-07" db="EMBL/GenBank/DDBJ databases">
        <title>30 novel species of actinomycetes from the DSMZ collection.</title>
        <authorList>
            <person name="Nouioui I."/>
        </authorList>
    </citation>
    <scope>NUCLEOTIDE SEQUENCE [LARGE SCALE GENOMIC DNA]</scope>
    <source>
        <strain evidence="3">DSM 42041</strain>
    </source>
</reference>
<dbReference type="InterPro" id="IPR013113">
    <property type="entry name" value="SIP_FAD-bd"/>
</dbReference>
<sequence length="288" mass="30636">MSAAAREAPAPAAPFAFFELHVVRTRRLGPTMLRVTLGGEAMAGFASGGSDQSFSLFLPHPGQSAPVVPTGADWFARYRAMDPEERAVMRAYTVRAQRADELDVDFALHGDGGPASRWARTAGPGDRVTLLGPVVPDNKSVCFRLPDDADWVLLSGDETALPALGAILESLPAGLPARVFVEVPEAGDLTELDTAADAEITWLVRSGRSGHRTDVAVEALRSAALPPGAPYAWIAGEAGTVRALRRHLVNERGFARRAVTFGGYWRLGASEEKLTAEAEAGLARVPED</sequence>
<dbReference type="InterPro" id="IPR039374">
    <property type="entry name" value="SIP_fam"/>
</dbReference>
<dbReference type="InterPro" id="IPR017938">
    <property type="entry name" value="Riboflavin_synthase-like_b-brl"/>
</dbReference>
<evidence type="ECO:0000313" key="3">
    <source>
        <dbReference type="Proteomes" id="UP001183414"/>
    </source>
</evidence>
<dbReference type="Pfam" id="PF08021">
    <property type="entry name" value="FAD_binding_9"/>
    <property type="match status" value="1"/>
</dbReference>